<evidence type="ECO:0008006" key="4">
    <source>
        <dbReference type="Google" id="ProtNLM"/>
    </source>
</evidence>
<organism evidence="2 3">
    <name type="scientific">Polyplosphaeria fusca</name>
    <dbReference type="NCBI Taxonomy" id="682080"/>
    <lineage>
        <taxon>Eukaryota</taxon>
        <taxon>Fungi</taxon>
        <taxon>Dikarya</taxon>
        <taxon>Ascomycota</taxon>
        <taxon>Pezizomycotina</taxon>
        <taxon>Dothideomycetes</taxon>
        <taxon>Pleosporomycetidae</taxon>
        <taxon>Pleosporales</taxon>
        <taxon>Tetraplosphaeriaceae</taxon>
        <taxon>Polyplosphaeria</taxon>
    </lineage>
</organism>
<keyword evidence="3" id="KW-1185">Reference proteome</keyword>
<evidence type="ECO:0000313" key="3">
    <source>
        <dbReference type="Proteomes" id="UP000799444"/>
    </source>
</evidence>
<feature type="chain" id="PRO_5040321198" description="Secreted protein" evidence="1">
    <location>
        <begin position="22"/>
        <end position="84"/>
    </location>
</feature>
<evidence type="ECO:0000256" key="1">
    <source>
        <dbReference type="SAM" id="SignalP"/>
    </source>
</evidence>
<evidence type="ECO:0000313" key="2">
    <source>
        <dbReference type="EMBL" id="KAF2738554.1"/>
    </source>
</evidence>
<keyword evidence="1" id="KW-0732">Signal</keyword>
<name>A0A9P4V599_9PLEO</name>
<comment type="caution">
    <text evidence="2">The sequence shown here is derived from an EMBL/GenBank/DDBJ whole genome shotgun (WGS) entry which is preliminary data.</text>
</comment>
<proteinExistence type="predicted"/>
<dbReference type="EMBL" id="ML996108">
    <property type="protein sequence ID" value="KAF2738554.1"/>
    <property type="molecule type" value="Genomic_DNA"/>
</dbReference>
<accession>A0A9P4V599</accession>
<protein>
    <recommendedName>
        <fullName evidence="4">Secreted protein</fullName>
    </recommendedName>
</protein>
<dbReference type="AlphaFoldDB" id="A0A9P4V599"/>
<sequence>MSNDSLCFCLAFCKLVLHSEAFSLLWMIPRMNFSLFWFCMKRASMGNRARSFFFKTITADGKRVFTIMVDEYLACPHTKSSHVQ</sequence>
<dbReference type="Proteomes" id="UP000799444">
    <property type="component" value="Unassembled WGS sequence"/>
</dbReference>
<reference evidence="2" key="1">
    <citation type="journal article" date="2020" name="Stud. Mycol.">
        <title>101 Dothideomycetes genomes: a test case for predicting lifestyles and emergence of pathogens.</title>
        <authorList>
            <person name="Haridas S."/>
            <person name="Albert R."/>
            <person name="Binder M."/>
            <person name="Bloem J."/>
            <person name="Labutti K."/>
            <person name="Salamov A."/>
            <person name="Andreopoulos B."/>
            <person name="Baker S."/>
            <person name="Barry K."/>
            <person name="Bills G."/>
            <person name="Bluhm B."/>
            <person name="Cannon C."/>
            <person name="Castanera R."/>
            <person name="Culley D."/>
            <person name="Daum C."/>
            <person name="Ezra D."/>
            <person name="Gonzalez J."/>
            <person name="Henrissat B."/>
            <person name="Kuo A."/>
            <person name="Liang C."/>
            <person name="Lipzen A."/>
            <person name="Lutzoni F."/>
            <person name="Magnuson J."/>
            <person name="Mondo S."/>
            <person name="Nolan M."/>
            <person name="Ohm R."/>
            <person name="Pangilinan J."/>
            <person name="Park H.-J."/>
            <person name="Ramirez L."/>
            <person name="Alfaro M."/>
            <person name="Sun H."/>
            <person name="Tritt A."/>
            <person name="Yoshinaga Y."/>
            <person name="Zwiers L.-H."/>
            <person name="Turgeon B."/>
            <person name="Goodwin S."/>
            <person name="Spatafora J."/>
            <person name="Crous P."/>
            <person name="Grigoriev I."/>
        </authorList>
    </citation>
    <scope>NUCLEOTIDE SEQUENCE</scope>
    <source>
        <strain evidence="2">CBS 125425</strain>
    </source>
</reference>
<feature type="signal peptide" evidence="1">
    <location>
        <begin position="1"/>
        <end position="21"/>
    </location>
</feature>
<gene>
    <name evidence="2" type="ORF">EJ04DRAFT_40260</name>
</gene>